<reference evidence="1" key="1">
    <citation type="submission" date="2023-05" db="EMBL/GenBank/DDBJ databases">
        <title>Colonisation of extended spectrum b-lactamase- and carbapenemase-producing bacteria on hospital surfaces from low- and middle-income countries.</title>
        <authorList>
            <person name="Nieto-Rosado M."/>
            <person name="Sands K."/>
            <person name="Iregbu K."/>
            <person name="Zahra R."/>
            <person name="Mazarati J.B."/>
            <person name="Mehtar S."/>
            <person name="Barnards-Group B."/>
            <person name="Walsh T.R."/>
        </authorList>
    </citation>
    <scope>NUCLEOTIDE SEQUENCE</scope>
    <source>
        <strain evidence="1">PP-E493</strain>
    </source>
</reference>
<protein>
    <submittedName>
        <fullName evidence="1">Uncharacterized protein</fullName>
    </submittedName>
</protein>
<dbReference type="RefSeq" id="WP_264889323.1">
    <property type="nucleotide sequence ID" value="NZ_AP026732.1"/>
</dbReference>
<gene>
    <name evidence="1" type="ORF">QM089_19465</name>
</gene>
<accession>A0AAE4Q1W0</accession>
<organism evidence="1 2">
    <name type="scientific">Shewanella xiamenensis</name>
    <dbReference type="NCBI Taxonomy" id="332186"/>
    <lineage>
        <taxon>Bacteria</taxon>
        <taxon>Pseudomonadati</taxon>
        <taxon>Pseudomonadota</taxon>
        <taxon>Gammaproteobacteria</taxon>
        <taxon>Alteromonadales</taxon>
        <taxon>Shewanellaceae</taxon>
        <taxon>Shewanella</taxon>
    </lineage>
</organism>
<evidence type="ECO:0000313" key="1">
    <source>
        <dbReference type="EMBL" id="MDV5392376.1"/>
    </source>
</evidence>
<sequence length="174" mass="20215">MKLISRLILSMVISLNFYISICYSVESRYVYISFGDGVQKYTINMESQEYGSVYRGRDIKSEAFFCNSFSRFICVISFDISFSVPKDIGNSIEEWEFDYRLYELVAKNVTLDILGHSYSDLYVISGPKSKFLNYVDYPYTQRKYIYSKEYGLLGFIDNNDGTVFWSVSEKGFGS</sequence>
<evidence type="ECO:0000313" key="2">
    <source>
        <dbReference type="Proteomes" id="UP001187859"/>
    </source>
</evidence>
<dbReference type="Proteomes" id="UP001187859">
    <property type="component" value="Unassembled WGS sequence"/>
</dbReference>
<comment type="caution">
    <text evidence="1">The sequence shown here is derived from an EMBL/GenBank/DDBJ whole genome shotgun (WGS) entry which is preliminary data.</text>
</comment>
<proteinExistence type="predicted"/>
<name>A0AAE4Q1W0_9GAMM</name>
<dbReference type="EMBL" id="JASGOQ010000001">
    <property type="protein sequence ID" value="MDV5392376.1"/>
    <property type="molecule type" value="Genomic_DNA"/>
</dbReference>
<dbReference type="AlphaFoldDB" id="A0AAE4Q1W0"/>